<dbReference type="EMBL" id="KV460579">
    <property type="protein sequence ID" value="OCA16665.1"/>
    <property type="molecule type" value="Genomic_DNA"/>
</dbReference>
<name>A0A1B8Y162_XENTR</name>
<evidence type="ECO:0000313" key="1">
    <source>
        <dbReference type="EMBL" id="OCA16665.1"/>
    </source>
</evidence>
<reference evidence="1" key="2">
    <citation type="journal article" date="2010" name="Science">
        <title>The genome of the Western clawed frog Xenopus tropicalis.</title>
        <authorList>
            <person name="Hellsten U."/>
            <person name="Harland R.M."/>
            <person name="Gilchrist M.J."/>
            <person name="Hendrix D."/>
            <person name="Jurka J."/>
            <person name="Kapitonov V."/>
            <person name="Ovcharenko I."/>
            <person name="Putnam N.H."/>
            <person name="Shu S."/>
            <person name="Taher L."/>
            <person name="Blitz I.L."/>
            <person name="Blumberg B."/>
            <person name="Dichmann D.S."/>
            <person name="Dubchak I."/>
            <person name="Amaya E."/>
            <person name="Detter J.C."/>
            <person name="Fletcher R."/>
            <person name="Gerhard D.S."/>
            <person name="Goodstein D."/>
            <person name="Graves T."/>
            <person name="Grigoriev I.V."/>
            <person name="Grimwood J."/>
            <person name="Kawashima T."/>
            <person name="Lindquist E."/>
            <person name="Lucas S.M."/>
            <person name="Mead P.E."/>
            <person name="Mitros T."/>
            <person name="Ogino H."/>
            <person name="Ohta Y."/>
            <person name="Poliakov A.V."/>
            <person name="Pollet N."/>
            <person name="Robert J."/>
            <person name="Salamov A."/>
            <person name="Sater A.K."/>
            <person name="Schmutz J."/>
            <person name="Terry A."/>
            <person name="Vize P.D."/>
            <person name="Warren W.C."/>
            <person name="Wells D."/>
            <person name="Wills A."/>
            <person name="Wilson R.K."/>
            <person name="Zimmerman L.B."/>
            <person name="Zorn A.M."/>
            <person name="Grainger R."/>
            <person name="Grammer T."/>
            <person name="Khokha M.K."/>
            <person name="Richardson P.M."/>
            <person name="Rokhsar D.S."/>
        </authorList>
    </citation>
    <scope>NUCLEOTIDE SEQUENCE [LARGE SCALE GENOMIC DNA]</scope>
    <source>
        <strain evidence="1">Nigerian</strain>
    </source>
</reference>
<proteinExistence type="predicted"/>
<reference evidence="1" key="1">
    <citation type="submission" date="2009-11" db="EMBL/GenBank/DDBJ databases">
        <authorList>
            <consortium name="US DOE Joint Genome Institute (JGI-PGF)"/>
            <person name="Ottilar R."/>
            <person name="Schmutz J."/>
            <person name="Salamov A."/>
            <person name="Cheng J.F."/>
            <person name="Lucas S."/>
            <person name="Pitluck S."/>
            <person name="Gundlach H."/>
            <person name="Guo Y."/>
            <person name="Haberer G."/>
            <person name="Nasrallah J."/>
            <person name="Mayer K.F.X."/>
            <person name="van de Peer Y."/>
            <person name="Weigel D."/>
            <person name="Grigoriev I.V."/>
        </authorList>
    </citation>
    <scope>NUCLEOTIDE SEQUENCE</scope>
    <source>
        <strain evidence="1">Nigerian</strain>
    </source>
</reference>
<gene>
    <name evidence="1" type="ORF">XENTR_v90028033mg</name>
</gene>
<reference evidence="1" key="3">
    <citation type="submission" date="2016-05" db="EMBL/GenBank/DDBJ databases">
        <title>WGS assembly of Xenopus tropicalis.</title>
        <authorList>
            <person name="Sessions A."/>
            <person name="Jenkins J."/>
            <person name="Mitros T."/>
            <person name="Lyons J.T."/>
            <person name="Dichmann D.S."/>
            <person name="Robert J."/>
            <person name="Harland R.M."/>
            <person name="Rokhsar D.S."/>
        </authorList>
    </citation>
    <scope>NUCLEOTIDE SEQUENCE</scope>
    <source>
        <strain evidence="1">Nigerian</strain>
    </source>
</reference>
<dbReference type="AlphaFoldDB" id="A0A1B8Y162"/>
<organism evidence="1">
    <name type="scientific">Xenopus tropicalis</name>
    <name type="common">Western clawed frog</name>
    <name type="synonym">Silurana tropicalis</name>
    <dbReference type="NCBI Taxonomy" id="8364"/>
    <lineage>
        <taxon>Eukaryota</taxon>
        <taxon>Metazoa</taxon>
        <taxon>Chordata</taxon>
        <taxon>Craniata</taxon>
        <taxon>Vertebrata</taxon>
        <taxon>Euteleostomi</taxon>
        <taxon>Amphibia</taxon>
        <taxon>Batrachia</taxon>
        <taxon>Anura</taxon>
        <taxon>Pipoidea</taxon>
        <taxon>Pipidae</taxon>
        <taxon>Xenopodinae</taxon>
        <taxon>Xenopus</taxon>
        <taxon>Silurana</taxon>
    </lineage>
</organism>
<protein>
    <submittedName>
        <fullName evidence="1">Uncharacterized protein</fullName>
    </submittedName>
</protein>
<sequence length="135" mass="14771">MPIWNPSGKGQSGTRPEWQQKLECELCRGHSMVPIPSEQRWPKAINNPLTYFAVTNEKTSLCITTHGIQLLEFSPSPLYHLLCGSLNGSMDISVIPPPRAGLSCPNTAAYELLLLTEGSLVIISPLIFRTGLGLI</sequence>
<accession>A0A1B8Y162</accession>